<feature type="transmembrane region" description="Helical" evidence="1">
    <location>
        <begin position="245"/>
        <end position="264"/>
    </location>
</feature>
<feature type="transmembrane region" description="Helical" evidence="1">
    <location>
        <begin position="205"/>
        <end position="225"/>
    </location>
</feature>
<dbReference type="InterPro" id="IPR030802">
    <property type="entry name" value="Permease_MalE"/>
</dbReference>
<reference evidence="3" key="1">
    <citation type="submission" date="2016-11" db="EMBL/GenBank/DDBJ databases">
        <authorList>
            <person name="Varghese N."/>
            <person name="Submissions S."/>
        </authorList>
    </citation>
    <scope>NUCLEOTIDE SEQUENCE [LARGE SCALE GENOMIC DNA]</scope>
    <source>
        <strain evidence="3">DSM 22638</strain>
    </source>
</reference>
<gene>
    <name evidence="2" type="ORF">SAMN04488116_3380</name>
</gene>
<dbReference type="EMBL" id="FQWL01000009">
    <property type="protein sequence ID" value="SHH05641.1"/>
    <property type="molecule type" value="Genomic_DNA"/>
</dbReference>
<accession>A0A1M5PVV9</accession>
<organism evidence="2 3">
    <name type="scientific">Flagellimonas flava</name>
    <dbReference type="NCBI Taxonomy" id="570519"/>
    <lineage>
        <taxon>Bacteria</taxon>
        <taxon>Pseudomonadati</taxon>
        <taxon>Bacteroidota</taxon>
        <taxon>Flavobacteriia</taxon>
        <taxon>Flavobacteriales</taxon>
        <taxon>Flavobacteriaceae</taxon>
        <taxon>Flagellimonas</taxon>
    </lineage>
</organism>
<name>A0A1M5PVV9_9FLAO</name>
<sequence length="265" mass="29632">MKVKCTSLFLFLWLQVYFWRMKYLEAIGKYFIMVYEVFKKPTKWPIMRSLILKEIDELIFGSLGIIIFIAFFIGGVVTIQTALNLNSPFLPKSLIGFATRQSVILEFAPTFTSIIMAGKVGSYITSSIGTMRVTEQIDALEIMGVNSLNYLVFPKITAMLMYPFAVAIAMYVGILGGWIAAVFGGYAPSGEFIKGLQMDFESFHVTYAFIKTLVFAFVIATVPSYHGFYMRGGALEVGKASTTAFVWTSVVIIILNYILTQLMLG</sequence>
<dbReference type="PANTHER" id="PTHR30188">
    <property type="entry name" value="ABC TRANSPORTER PERMEASE PROTEIN-RELATED"/>
    <property type="match status" value="1"/>
</dbReference>
<dbReference type="AlphaFoldDB" id="A0A1M5PVV9"/>
<keyword evidence="1" id="KW-1133">Transmembrane helix</keyword>
<feature type="transmembrane region" description="Helical" evidence="1">
    <location>
        <begin position="160"/>
        <end position="184"/>
    </location>
</feature>
<dbReference type="Pfam" id="PF02405">
    <property type="entry name" value="MlaE"/>
    <property type="match status" value="1"/>
</dbReference>
<dbReference type="Proteomes" id="UP000184532">
    <property type="component" value="Unassembled WGS sequence"/>
</dbReference>
<dbReference type="PANTHER" id="PTHR30188:SF4">
    <property type="entry name" value="PROTEIN TRIGALACTOSYLDIACYLGLYCEROL 1, CHLOROPLASTIC"/>
    <property type="match status" value="1"/>
</dbReference>
<dbReference type="GO" id="GO:0043190">
    <property type="term" value="C:ATP-binding cassette (ABC) transporter complex"/>
    <property type="evidence" value="ECO:0007669"/>
    <property type="project" value="InterPro"/>
</dbReference>
<keyword evidence="1" id="KW-0472">Membrane</keyword>
<keyword evidence="1" id="KW-0812">Transmembrane</keyword>
<proteinExistence type="predicted"/>
<dbReference type="GO" id="GO:0005548">
    <property type="term" value="F:phospholipid transporter activity"/>
    <property type="evidence" value="ECO:0007669"/>
    <property type="project" value="TreeGrafter"/>
</dbReference>
<evidence type="ECO:0000256" key="1">
    <source>
        <dbReference type="SAM" id="Phobius"/>
    </source>
</evidence>
<protein>
    <submittedName>
        <fullName evidence="2">Phospholipid/cholesterol/gamma-HCH transport system permease protein</fullName>
    </submittedName>
</protein>
<evidence type="ECO:0000313" key="2">
    <source>
        <dbReference type="EMBL" id="SHH05641.1"/>
    </source>
</evidence>
<dbReference type="STRING" id="570519.SAMN04488116_3380"/>
<keyword evidence="3" id="KW-1185">Reference proteome</keyword>
<evidence type="ECO:0000313" key="3">
    <source>
        <dbReference type="Proteomes" id="UP000184532"/>
    </source>
</evidence>
<feature type="transmembrane region" description="Helical" evidence="1">
    <location>
        <begin position="58"/>
        <end position="83"/>
    </location>
</feature>